<dbReference type="Pfam" id="PF01551">
    <property type="entry name" value="Peptidase_M23"/>
    <property type="match status" value="1"/>
</dbReference>
<dbReference type="InterPro" id="IPR011055">
    <property type="entry name" value="Dup_hybrid_motif"/>
</dbReference>
<dbReference type="CDD" id="cd12797">
    <property type="entry name" value="M23_peptidase"/>
    <property type="match status" value="1"/>
</dbReference>
<evidence type="ECO:0000256" key="8">
    <source>
        <dbReference type="SAM" id="Phobius"/>
    </source>
</evidence>
<organism evidence="10 11">
    <name type="scientific">Nitratireductor aquimarinus</name>
    <dbReference type="NCBI Taxonomy" id="889300"/>
    <lineage>
        <taxon>Bacteria</taxon>
        <taxon>Pseudomonadati</taxon>
        <taxon>Pseudomonadota</taxon>
        <taxon>Alphaproteobacteria</taxon>
        <taxon>Hyphomicrobiales</taxon>
        <taxon>Phyllobacteriaceae</taxon>
        <taxon>Nitratireductor</taxon>
    </lineage>
</organism>
<proteinExistence type="predicted"/>
<dbReference type="PANTHER" id="PTHR21666">
    <property type="entry name" value="PEPTIDASE-RELATED"/>
    <property type="match status" value="1"/>
</dbReference>
<evidence type="ECO:0000256" key="4">
    <source>
        <dbReference type="ARBA" id="ARBA00022801"/>
    </source>
</evidence>
<keyword evidence="11" id="KW-1185">Reference proteome</keyword>
<dbReference type="Proteomes" id="UP001185659">
    <property type="component" value="Unassembled WGS sequence"/>
</dbReference>
<dbReference type="InterPro" id="IPR050570">
    <property type="entry name" value="Cell_wall_metabolism_enzyme"/>
</dbReference>
<evidence type="ECO:0000256" key="5">
    <source>
        <dbReference type="ARBA" id="ARBA00022833"/>
    </source>
</evidence>
<accession>A0ABU4ARI7</accession>
<evidence type="ECO:0000256" key="3">
    <source>
        <dbReference type="ARBA" id="ARBA00022723"/>
    </source>
</evidence>
<evidence type="ECO:0000313" key="11">
    <source>
        <dbReference type="Proteomes" id="UP001185659"/>
    </source>
</evidence>
<keyword evidence="5" id="KW-0862">Zinc</keyword>
<protein>
    <submittedName>
        <fullName evidence="10">Peptidoglycan DD-metalloendopeptidase family protein</fullName>
    </submittedName>
</protein>
<evidence type="ECO:0000256" key="7">
    <source>
        <dbReference type="SAM" id="MobiDB-lite"/>
    </source>
</evidence>
<gene>
    <name evidence="10" type="ORF">R2G56_21470</name>
</gene>
<evidence type="ECO:0000259" key="9">
    <source>
        <dbReference type="Pfam" id="PF01551"/>
    </source>
</evidence>
<comment type="cofactor">
    <cofactor evidence="1">
        <name>Zn(2+)</name>
        <dbReference type="ChEBI" id="CHEBI:29105"/>
    </cofactor>
</comment>
<feature type="transmembrane region" description="Helical" evidence="8">
    <location>
        <begin position="35"/>
        <end position="54"/>
    </location>
</feature>
<evidence type="ECO:0000256" key="1">
    <source>
        <dbReference type="ARBA" id="ARBA00001947"/>
    </source>
</evidence>
<keyword evidence="3" id="KW-0479">Metal-binding</keyword>
<feature type="region of interest" description="Disordered" evidence="7">
    <location>
        <begin position="135"/>
        <end position="158"/>
    </location>
</feature>
<comment type="caution">
    <text evidence="10">The sequence shown here is derived from an EMBL/GenBank/DDBJ whole genome shotgun (WGS) entry which is preliminary data.</text>
</comment>
<dbReference type="PANTHER" id="PTHR21666:SF288">
    <property type="entry name" value="CELL DIVISION PROTEIN YTFB"/>
    <property type="match status" value="1"/>
</dbReference>
<keyword evidence="6" id="KW-0482">Metalloprotease</keyword>
<evidence type="ECO:0000313" key="10">
    <source>
        <dbReference type="EMBL" id="MDV6228866.1"/>
    </source>
</evidence>
<keyword evidence="8" id="KW-1133">Transmembrane helix</keyword>
<dbReference type="Gene3D" id="2.70.70.10">
    <property type="entry name" value="Glucose Permease (Domain IIA)"/>
    <property type="match status" value="1"/>
</dbReference>
<keyword evidence="8" id="KW-0472">Membrane</keyword>
<feature type="domain" description="M23ase beta-sheet core" evidence="9">
    <location>
        <begin position="321"/>
        <end position="415"/>
    </location>
</feature>
<name>A0ABU4ARI7_9HYPH</name>
<evidence type="ECO:0000256" key="2">
    <source>
        <dbReference type="ARBA" id="ARBA00022670"/>
    </source>
</evidence>
<dbReference type="EMBL" id="JAWLIP010000013">
    <property type="protein sequence ID" value="MDV6228866.1"/>
    <property type="molecule type" value="Genomic_DNA"/>
</dbReference>
<sequence length="433" mass="47115">MMRSQQSAVFGRRKEPHTIIIARGEKIRHFTVRPWMAASVGSAIVAIGIGYILATSYLVMRDDLIGATVARQARIQQAYEDRISSLRAQLDRVTSRQLLDQQFMQEKVGELLARQDQLTKRQSRLEPVLNRAGTELLPKKGPVPAPRPQIKADTEPLLDPTRTGSIAVAALAPTKADTVPWPLRSQTQSDDRPLSAADKADFLFVKLNRALASIETEQIDRVRTLADNAYQSAEVIADALDDVGVRVSEDEREQHVGGPLLTSASALAFEDQVRDLDDALSRLNDIKGKARALPLANPVPGAPITSRFGSRRDPFLGRRAHHSGMDFRARTGAPIHAAGVGTVIKSGWNGGYGRMVEIDHGNGLTTRYAHMSKLLVKKGEKVEPGTLIGKVGSSGRSTGPHLHYEVRKGGTAINPSQFITAGRKVAAFLKDGS</sequence>
<keyword evidence="2" id="KW-0645">Protease</keyword>
<dbReference type="RefSeq" id="WP_317562564.1">
    <property type="nucleotide sequence ID" value="NZ_JAWLIP010000013.1"/>
</dbReference>
<evidence type="ECO:0000256" key="6">
    <source>
        <dbReference type="ARBA" id="ARBA00023049"/>
    </source>
</evidence>
<keyword evidence="8" id="KW-0812">Transmembrane</keyword>
<reference evidence="10 11" key="1">
    <citation type="submission" date="2023-10" db="EMBL/GenBank/DDBJ databases">
        <authorList>
            <person name="Venkata Ramana C."/>
            <person name="Sasikala C."/>
            <person name="Dhurka M."/>
        </authorList>
    </citation>
    <scope>NUCLEOTIDE SEQUENCE [LARGE SCALE GENOMIC DNA]</scope>
    <source>
        <strain evidence="10 11">KCTC 32151</strain>
    </source>
</reference>
<keyword evidence="4" id="KW-0378">Hydrolase</keyword>
<dbReference type="InterPro" id="IPR016047">
    <property type="entry name" value="M23ase_b-sheet_dom"/>
</dbReference>
<dbReference type="SUPFAM" id="SSF51261">
    <property type="entry name" value="Duplicated hybrid motif"/>
    <property type="match status" value="1"/>
</dbReference>